<protein>
    <submittedName>
        <fullName evidence="1">Uncharacterized protein</fullName>
    </submittedName>
</protein>
<dbReference type="Proteomes" id="UP000324800">
    <property type="component" value="Unassembled WGS sequence"/>
</dbReference>
<proteinExistence type="predicted"/>
<dbReference type="EMBL" id="SNRW01004540">
    <property type="protein sequence ID" value="KAA6387050.1"/>
    <property type="molecule type" value="Genomic_DNA"/>
</dbReference>
<sequence>MMGGFIHSTELNEDLYAVQVDRENSYDMNKMHFVQGDTDSLTFAISGNINRGPEKLFEEVIKDYGFFD</sequence>
<dbReference type="AlphaFoldDB" id="A0A5J4VX93"/>
<evidence type="ECO:0000313" key="2">
    <source>
        <dbReference type="Proteomes" id="UP000324800"/>
    </source>
</evidence>
<organism evidence="1 2">
    <name type="scientific">Streblomastix strix</name>
    <dbReference type="NCBI Taxonomy" id="222440"/>
    <lineage>
        <taxon>Eukaryota</taxon>
        <taxon>Metamonada</taxon>
        <taxon>Preaxostyla</taxon>
        <taxon>Oxymonadida</taxon>
        <taxon>Streblomastigidae</taxon>
        <taxon>Streblomastix</taxon>
    </lineage>
</organism>
<reference evidence="1 2" key="1">
    <citation type="submission" date="2019-03" db="EMBL/GenBank/DDBJ databases">
        <title>Single cell metagenomics reveals metabolic interactions within the superorganism composed of flagellate Streblomastix strix and complex community of Bacteroidetes bacteria on its surface.</title>
        <authorList>
            <person name="Treitli S.C."/>
            <person name="Kolisko M."/>
            <person name="Husnik F."/>
            <person name="Keeling P."/>
            <person name="Hampl V."/>
        </authorList>
    </citation>
    <scope>NUCLEOTIDE SEQUENCE [LARGE SCALE GENOMIC DNA]</scope>
    <source>
        <strain evidence="1">ST1C</strain>
    </source>
</reference>
<accession>A0A5J4VX93</accession>
<evidence type="ECO:0000313" key="1">
    <source>
        <dbReference type="EMBL" id="KAA6387050.1"/>
    </source>
</evidence>
<name>A0A5J4VX93_9EUKA</name>
<comment type="caution">
    <text evidence="1">The sequence shown here is derived from an EMBL/GenBank/DDBJ whole genome shotgun (WGS) entry which is preliminary data.</text>
</comment>
<gene>
    <name evidence="1" type="ORF">EZS28_017422</name>
</gene>